<evidence type="ECO:0000256" key="1">
    <source>
        <dbReference type="SAM" id="MobiDB-lite"/>
    </source>
</evidence>
<protein>
    <recommendedName>
        <fullName evidence="4">SAGA-associated factor 11</fullName>
    </recommendedName>
</protein>
<feature type="compositionally biased region" description="Basic and acidic residues" evidence="1">
    <location>
        <begin position="122"/>
        <end position="139"/>
    </location>
</feature>
<gene>
    <name evidence="2" type="ORF">CEXT_365481</name>
</gene>
<dbReference type="AlphaFoldDB" id="A0AAV4N7Q4"/>
<evidence type="ECO:0000313" key="2">
    <source>
        <dbReference type="EMBL" id="GIX80551.1"/>
    </source>
</evidence>
<proteinExistence type="predicted"/>
<evidence type="ECO:0008006" key="4">
    <source>
        <dbReference type="Google" id="ProtNLM"/>
    </source>
</evidence>
<sequence>MAGIMTSVPEKRYLPVNLENEANETVKLAQKKPCCMQAHEKIENCTLARKENGTSEIITTPPEMSTNQNNCDDLDPFLKLLAEMDDPKNATKPYVQYIKSLSTKYPGILMTSETGKQSSSNEDARSLEPDIKSQAKPTNEKGITEILELDVKPHAKSTNEKGITEILELDVKPHAKSTNEKGITESLELDVKFHAKSTNVESTTESLELGAKPRIKLTNGKETDANPVDIFGNCFTTKERNKITVACPHCQKKVRALGFISHLSYCMGVGIRKRTRNSYKNFY</sequence>
<dbReference type="EMBL" id="BPLR01020604">
    <property type="protein sequence ID" value="GIX80551.1"/>
    <property type="molecule type" value="Genomic_DNA"/>
</dbReference>
<comment type="caution">
    <text evidence="2">The sequence shown here is derived from an EMBL/GenBank/DDBJ whole genome shotgun (WGS) entry which is preliminary data.</text>
</comment>
<feature type="compositionally biased region" description="Polar residues" evidence="1">
    <location>
        <begin position="111"/>
        <end position="121"/>
    </location>
</feature>
<name>A0AAV4N7Q4_CAEEX</name>
<evidence type="ECO:0000313" key="3">
    <source>
        <dbReference type="Proteomes" id="UP001054945"/>
    </source>
</evidence>
<reference evidence="2 3" key="1">
    <citation type="submission" date="2021-06" db="EMBL/GenBank/DDBJ databases">
        <title>Caerostris extrusa draft genome.</title>
        <authorList>
            <person name="Kono N."/>
            <person name="Arakawa K."/>
        </authorList>
    </citation>
    <scope>NUCLEOTIDE SEQUENCE [LARGE SCALE GENOMIC DNA]</scope>
</reference>
<dbReference type="Proteomes" id="UP001054945">
    <property type="component" value="Unassembled WGS sequence"/>
</dbReference>
<organism evidence="2 3">
    <name type="scientific">Caerostris extrusa</name>
    <name type="common">Bark spider</name>
    <name type="synonym">Caerostris bankana</name>
    <dbReference type="NCBI Taxonomy" id="172846"/>
    <lineage>
        <taxon>Eukaryota</taxon>
        <taxon>Metazoa</taxon>
        <taxon>Ecdysozoa</taxon>
        <taxon>Arthropoda</taxon>
        <taxon>Chelicerata</taxon>
        <taxon>Arachnida</taxon>
        <taxon>Araneae</taxon>
        <taxon>Araneomorphae</taxon>
        <taxon>Entelegynae</taxon>
        <taxon>Araneoidea</taxon>
        <taxon>Araneidae</taxon>
        <taxon>Caerostris</taxon>
    </lineage>
</organism>
<feature type="region of interest" description="Disordered" evidence="1">
    <location>
        <begin position="111"/>
        <end position="139"/>
    </location>
</feature>
<accession>A0AAV4N7Q4</accession>
<keyword evidence="3" id="KW-1185">Reference proteome</keyword>